<feature type="signal peptide" evidence="2">
    <location>
        <begin position="1"/>
        <end position="21"/>
    </location>
</feature>
<gene>
    <name evidence="4" type="ORF">JCM19232_4818</name>
</gene>
<accession>A0A0B8P9U8</accession>
<reference evidence="4 5" key="1">
    <citation type="submission" date="2015-01" db="EMBL/GenBank/DDBJ databases">
        <title>Vibrio sp. C5 JCM 19232 whole genome shotgun sequence.</title>
        <authorList>
            <person name="Sawabe T."/>
            <person name="Meirelles P."/>
            <person name="Feng G."/>
            <person name="Sayaka M."/>
            <person name="Hattori M."/>
            <person name="Ohkuma M."/>
        </authorList>
    </citation>
    <scope>NUCLEOTIDE SEQUENCE [LARGE SCALE GENOMIC DNA]</scope>
    <source>
        <strain evidence="4 5">JCM19232</strain>
    </source>
</reference>
<organism evidence="4 5">
    <name type="scientific">Vibrio ishigakensis</name>
    <dbReference type="NCBI Taxonomy" id="1481914"/>
    <lineage>
        <taxon>Bacteria</taxon>
        <taxon>Pseudomonadati</taxon>
        <taxon>Pseudomonadota</taxon>
        <taxon>Gammaproteobacteria</taxon>
        <taxon>Vibrionales</taxon>
        <taxon>Vibrionaceae</taxon>
        <taxon>Vibrio</taxon>
    </lineage>
</organism>
<evidence type="ECO:0000259" key="3">
    <source>
        <dbReference type="Pfam" id="PF13505"/>
    </source>
</evidence>
<evidence type="ECO:0000256" key="2">
    <source>
        <dbReference type="SAM" id="SignalP"/>
    </source>
</evidence>
<dbReference type="AlphaFoldDB" id="A0A0B8P9U8"/>
<name>A0A0B8P9U8_9VIBR</name>
<keyword evidence="1 2" id="KW-0732">Signal</keyword>
<dbReference type="EMBL" id="BBSA01000007">
    <property type="protein sequence ID" value="GAM63141.1"/>
    <property type="molecule type" value="Genomic_DNA"/>
</dbReference>
<dbReference type="Pfam" id="PF13505">
    <property type="entry name" value="OMP_b-brl"/>
    <property type="match status" value="1"/>
</dbReference>
<reference evidence="4 5" key="2">
    <citation type="submission" date="2015-01" db="EMBL/GenBank/DDBJ databases">
        <authorList>
            <consortium name="NBRP consortium"/>
            <person name="Sawabe T."/>
            <person name="Meirelles P."/>
            <person name="Feng G."/>
            <person name="Sayaka M."/>
            <person name="Hattori M."/>
            <person name="Ohkuma M."/>
        </authorList>
    </citation>
    <scope>NUCLEOTIDE SEQUENCE [LARGE SCALE GENOMIC DNA]</scope>
    <source>
        <strain evidence="4 5">JCM19232</strain>
    </source>
</reference>
<evidence type="ECO:0000256" key="1">
    <source>
        <dbReference type="ARBA" id="ARBA00022729"/>
    </source>
</evidence>
<evidence type="ECO:0000313" key="5">
    <source>
        <dbReference type="Proteomes" id="UP000031670"/>
    </source>
</evidence>
<dbReference type="Proteomes" id="UP000031670">
    <property type="component" value="Unassembled WGS sequence"/>
</dbReference>
<feature type="domain" description="Outer membrane protein beta-barrel" evidence="3">
    <location>
        <begin position="34"/>
        <end position="183"/>
    </location>
</feature>
<evidence type="ECO:0000313" key="4">
    <source>
        <dbReference type="EMBL" id="GAM63141.1"/>
    </source>
</evidence>
<protein>
    <recommendedName>
        <fullName evidence="3">Outer membrane protein beta-barrel domain-containing protein</fullName>
    </recommendedName>
</protein>
<dbReference type="InterPro" id="IPR027385">
    <property type="entry name" value="Beta-barrel_OMP"/>
</dbReference>
<comment type="caution">
    <text evidence="4">The sequence shown here is derived from an EMBL/GenBank/DDBJ whole genome shotgun (WGS) entry which is preliminary data.</text>
</comment>
<proteinExistence type="predicted"/>
<dbReference type="InterPro" id="IPR011250">
    <property type="entry name" value="OMP/PagP_B-barrel"/>
</dbReference>
<dbReference type="Gene3D" id="2.40.160.20">
    <property type="match status" value="1"/>
</dbReference>
<sequence length="207" mass="23086">MQKSVLIALSGALILSSTVQASQTTPVQYTFFSAAIGGGKVDSDNLPGRDDVTVSDFNLQWLVTKHYLVNFQYKGRFTHFDDENDRADYLTLSGARRFGLTDDLDLVAGIKIGGSKIKLRNSQGSTVFSEKDFLLGVFAGLNYGLTENWELRTSLEYLDYDVIYESSFELGTDYYIFDNFSLGLYGRTTWNDDSDLTQGGVVAKFSF</sequence>
<dbReference type="SUPFAM" id="SSF56925">
    <property type="entry name" value="OMPA-like"/>
    <property type="match status" value="1"/>
</dbReference>
<feature type="chain" id="PRO_5002121969" description="Outer membrane protein beta-barrel domain-containing protein" evidence="2">
    <location>
        <begin position="22"/>
        <end position="207"/>
    </location>
</feature>